<evidence type="ECO:0000313" key="3">
    <source>
        <dbReference type="Proteomes" id="UP001198565"/>
    </source>
</evidence>
<feature type="compositionally biased region" description="Basic and acidic residues" evidence="1">
    <location>
        <begin position="244"/>
        <end position="253"/>
    </location>
</feature>
<organism evidence="2 3">
    <name type="scientific">Streptantibioticus parmotrematis</name>
    <dbReference type="NCBI Taxonomy" id="2873249"/>
    <lineage>
        <taxon>Bacteria</taxon>
        <taxon>Bacillati</taxon>
        <taxon>Actinomycetota</taxon>
        <taxon>Actinomycetes</taxon>
        <taxon>Kitasatosporales</taxon>
        <taxon>Streptomycetaceae</taxon>
        <taxon>Streptantibioticus</taxon>
    </lineage>
</organism>
<evidence type="ECO:0000256" key="1">
    <source>
        <dbReference type="SAM" id="MobiDB-lite"/>
    </source>
</evidence>
<gene>
    <name evidence="2" type="ORF">K7472_28350</name>
</gene>
<accession>A0ABS7QZS9</accession>
<dbReference type="EMBL" id="JAINVZ010000028">
    <property type="protein sequence ID" value="MBY8888726.1"/>
    <property type="molecule type" value="Genomic_DNA"/>
</dbReference>
<keyword evidence="3" id="KW-1185">Reference proteome</keyword>
<feature type="region of interest" description="Disordered" evidence="1">
    <location>
        <begin position="204"/>
        <end position="259"/>
    </location>
</feature>
<comment type="caution">
    <text evidence="2">The sequence shown here is derived from an EMBL/GenBank/DDBJ whole genome shotgun (WGS) entry which is preliminary data.</text>
</comment>
<name>A0ABS7QZS9_9ACTN</name>
<reference evidence="2 3" key="1">
    <citation type="submission" date="2021-08" db="EMBL/GenBank/DDBJ databases">
        <title>Streptomyces sp. PTM05 isolated from lichen.</title>
        <authorList>
            <person name="Somphong A."/>
            <person name="Phongsopitanun W."/>
            <person name="Tanasupawat S."/>
        </authorList>
    </citation>
    <scope>NUCLEOTIDE SEQUENCE [LARGE SCALE GENOMIC DNA]</scope>
    <source>
        <strain evidence="2 3">Ptm05</strain>
    </source>
</reference>
<protein>
    <submittedName>
        <fullName evidence="2">Uncharacterized protein</fullName>
    </submittedName>
</protein>
<evidence type="ECO:0000313" key="2">
    <source>
        <dbReference type="EMBL" id="MBY8888726.1"/>
    </source>
</evidence>
<feature type="region of interest" description="Disordered" evidence="1">
    <location>
        <begin position="159"/>
        <end position="185"/>
    </location>
</feature>
<dbReference type="Proteomes" id="UP001198565">
    <property type="component" value="Unassembled WGS sequence"/>
</dbReference>
<proteinExistence type="predicted"/>
<sequence>MAFSADELRVLRRALADALRTAATTTTAADRRAPDAIAFPAPARDAAAPFPPFPPIPAPAREPGTAREYRRLAAALDEAVHEGARLRAFLLADLALYRDALPGTAADYLERLAEALDAGYLPAQDDLDALRSLERLPCGEAEAYRRDGLRRRCEELTGRPRSVPLGEGRPADRARLSTVPGGRVVRPAGPGALDVLIPVPASGATARGARAGDPAPPGPAPEPEPDPDRRVPTPAELWPPRRRGAPEPGERTARHAVGR</sequence>
<feature type="compositionally biased region" description="Low complexity" evidence="1">
    <location>
        <begin position="204"/>
        <end position="213"/>
    </location>
</feature>